<keyword evidence="2" id="KW-1185">Reference proteome</keyword>
<proteinExistence type="predicted"/>
<evidence type="ECO:0000313" key="1">
    <source>
        <dbReference type="EMBL" id="MEQ2181240.1"/>
    </source>
</evidence>
<dbReference type="EMBL" id="JAHRIO010070487">
    <property type="protein sequence ID" value="MEQ2181240.1"/>
    <property type="molecule type" value="Genomic_DNA"/>
</dbReference>
<sequence length="150" mass="16939">LLDSDGHNLLMRKVFDVYLTFLKVGQSEAAIRHVFAALRGFINKFPSVLFKGRVTLCEDLCCEVLKCCVSKLAVLRAEASALLYLLMRNNYEYTKRKTFLRTHLQVRLSQLISDVALTGSSRFQESLSIINNFANSDKAMKVEEMPPGST</sequence>
<dbReference type="InterPro" id="IPR026791">
    <property type="entry name" value="DOCK"/>
</dbReference>
<name>A0ABV0PCS1_9TELE</name>
<comment type="caution">
    <text evidence="1">The sequence shown here is derived from an EMBL/GenBank/DDBJ whole genome shotgun (WGS) entry which is preliminary data.</text>
</comment>
<reference evidence="1 2" key="1">
    <citation type="submission" date="2021-06" db="EMBL/GenBank/DDBJ databases">
        <authorList>
            <person name="Palmer J.M."/>
        </authorList>
    </citation>
    <scope>NUCLEOTIDE SEQUENCE [LARGE SCALE GENOMIC DNA]</scope>
    <source>
        <strain evidence="1 2">GA_2019</strain>
        <tissue evidence="1">Muscle</tissue>
    </source>
</reference>
<dbReference type="Proteomes" id="UP001476798">
    <property type="component" value="Unassembled WGS sequence"/>
</dbReference>
<protein>
    <submittedName>
        <fullName evidence="1">Dedicator of cytokinesis protein 11</fullName>
    </submittedName>
</protein>
<feature type="non-terminal residue" evidence="1">
    <location>
        <position position="1"/>
    </location>
</feature>
<organism evidence="1 2">
    <name type="scientific">Goodea atripinnis</name>
    <dbReference type="NCBI Taxonomy" id="208336"/>
    <lineage>
        <taxon>Eukaryota</taxon>
        <taxon>Metazoa</taxon>
        <taxon>Chordata</taxon>
        <taxon>Craniata</taxon>
        <taxon>Vertebrata</taxon>
        <taxon>Euteleostomi</taxon>
        <taxon>Actinopterygii</taxon>
        <taxon>Neopterygii</taxon>
        <taxon>Teleostei</taxon>
        <taxon>Neoteleostei</taxon>
        <taxon>Acanthomorphata</taxon>
        <taxon>Ovalentaria</taxon>
        <taxon>Atherinomorphae</taxon>
        <taxon>Cyprinodontiformes</taxon>
        <taxon>Goodeidae</taxon>
        <taxon>Goodea</taxon>
    </lineage>
</organism>
<accession>A0ABV0PCS1</accession>
<dbReference type="PANTHER" id="PTHR23317">
    <property type="entry name" value="DEDICATOR OF CYTOKINESIS DOCK"/>
    <property type="match status" value="1"/>
</dbReference>
<gene>
    <name evidence="1" type="primary">DOCK11_1</name>
    <name evidence="1" type="ORF">GOODEAATRI_009363</name>
</gene>
<evidence type="ECO:0000313" key="2">
    <source>
        <dbReference type="Proteomes" id="UP001476798"/>
    </source>
</evidence>
<dbReference type="PANTHER" id="PTHR23317:SF81">
    <property type="entry name" value="DEDICATOR OF CYTOKINESIS PROTEIN 11"/>
    <property type="match status" value="1"/>
</dbReference>